<sequence>MSRFTRVESASAIEVFAMRKAFEEDTFPHKVDLGIGAYRTDEGQPWVLPVVRKIEKAIAEDDSLNHEYCDILGMESFRNAASRILLGEDNPVFKEGKIMSAQALSGTGALRLGAVFLTRCLKLKDCYISSPAFPNHPVIFRAAGFKNCHTYRYWNAAEKNLDFTGMNEDLEGFQQSSVELYRSFQNEDLSRSEVPPVVSCTLGHTVKSWHWQKTRK</sequence>
<name>A0A4Y2JEW4_ARAVE</name>
<dbReference type="GO" id="GO:0006532">
    <property type="term" value="P:aspartate biosynthetic process"/>
    <property type="evidence" value="ECO:0007669"/>
    <property type="project" value="TreeGrafter"/>
</dbReference>
<evidence type="ECO:0000256" key="2">
    <source>
        <dbReference type="ARBA" id="ARBA00011738"/>
    </source>
</evidence>
<dbReference type="OrthoDB" id="6752799at2759"/>
<dbReference type="SUPFAM" id="SSF53383">
    <property type="entry name" value="PLP-dependent transferases"/>
    <property type="match status" value="1"/>
</dbReference>
<dbReference type="InterPro" id="IPR004839">
    <property type="entry name" value="Aminotransferase_I/II_large"/>
</dbReference>
<feature type="domain" description="Aminotransferase class I/classII large" evidence="7">
    <location>
        <begin position="29"/>
        <end position="178"/>
    </location>
</feature>
<dbReference type="AlphaFoldDB" id="A0A4Y2JEW4"/>
<evidence type="ECO:0000313" key="8">
    <source>
        <dbReference type="EMBL" id="GBM88853.1"/>
    </source>
</evidence>
<keyword evidence="6" id="KW-0663">Pyridoxal phosphate</keyword>
<dbReference type="InterPro" id="IPR015421">
    <property type="entry name" value="PyrdxlP-dep_Trfase_major"/>
</dbReference>
<evidence type="ECO:0000256" key="1">
    <source>
        <dbReference type="ARBA" id="ARBA00001933"/>
    </source>
</evidence>
<dbReference type="GO" id="GO:0004069">
    <property type="term" value="F:L-aspartate:2-oxoglutarate aminotransferase activity"/>
    <property type="evidence" value="ECO:0007669"/>
    <property type="project" value="UniProtKB-EC"/>
</dbReference>
<comment type="cofactor">
    <cofactor evidence="1">
        <name>pyridoxal 5'-phosphate</name>
        <dbReference type="ChEBI" id="CHEBI:597326"/>
    </cofactor>
</comment>
<comment type="caution">
    <text evidence="8">The sequence shown here is derived from an EMBL/GenBank/DDBJ whole genome shotgun (WGS) entry which is preliminary data.</text>
</comment>
<dbReference type="Gene3D" id="3.40.640.10">
    <property type="entry name" value="Type I PLP-dependent aspartate aminotransferase-like (Major domain)"/>
    <property type="match status" value="1"/>
</dbReference>
<dbReference type="EMBL" id="BGPR01003495">
    <property type="protein sequence ID" value="GBM88853.1"/>
    <property type="molecule type" value="Genomic_DNA"/>
</dbReference>
<organism evidence="8 9">
    <name type="scientific">Araneus ventricosus</name>
    <name type="common">Orbweaver spider</name>
    <name type="synonym">Epeira ventricosa</name>
    <dbReference type="NCBI Taxonomy" id="182803"/>
    <lineage>
        <taxon>Eukaryota</taxon>
        <taxon>Metazoa</taxon>
        <taxon>Ecdysozoa</taxon>
        <taxon>Arthropoda</taxon>
        <taxon>Chelicerata</taxon>
        <taxon>Arachnida</taxon>
        <taxon>Araneae</taxon>
        <taxon>Araneomorphae</taxon>
        <taxon>Entelegynae</taxon>
        <taxon>Araneoidea</taxon>
        <taxon>Araneidae</taxon>
        <taxon>Araneus</taxon>
    </lineage>
</organism>
<dbReference type="PANTHER" id="PTHR11879:SF55">
    <property type="entry name" value="GLUTAMATE OXALOACETATE TRANSAMINASE 1, ISOFORM B"/>
    <property type="match status" value="1"/>
</dbReference>
<keyword evidence="5 8" id="KW-0808">Transferase</keyword>
<protein>
    <recommendedName>
        <fullName evidence="3">aspartate transaminase</fullName>
        <ecNumber evidence="3">2.6.1.1</ecNumber>
    </recommendedName>
</protein>
<evidence type="ECO:0000256" key="3">
    <source>
        <dbReference type="ARBA" id="ARBA00012753"/>
    </source>
</evidence>
<keyword evidence="9" id="KW-1185">Reference proteome</keyword>
<dbReference type="Proteomes" id="UP000499080">
    <property type="component" value="Unassembled WGS sequence"/>
</dbReference>
<reference evidence="8 9" key="1">
    <citation type="journal article" date="2019" name="Sci. Rep.">
        <title>Orb-weaving spider Araneus ventricosus genome elucidates the spidroin gene catalogue.</title>
        <authorList>
            <person name="Kono N."/>
            <person name="Nakamura H."/>
            <person name="Ohtoshi R."/>
            <person name="Moran D.A.P."/>
            <person name="Shinohara A."/>
            <person name="Yoshida Y."/>
            <person name="Fujiwara M."/>
            <person name="Mori M."/>
            <person name="Tomita M."/>
            <person name="Arakawa K."/>
        </authorList>
    </citation>
    <scope>NUCLEOTIDE SEQUENCE [LARGE SCALE GENOMIC DNA]</scope>
</reference>
<evidence type="ECO:0000256" key="6">
    <source>
        <dbReference type="ARBA" id="ARBA00022898"/>
    </source>
</evidence>
<comment type="subunit">
    <text evidence="2">Homodimer.</text>
</comment>
<dbReference type="EC" id="2.6.1.1" evidence="3"/>
<dbReference type="GO" id="GO:0005829">
    <property type="term" value="C:cytosol"/>
    <property type="evidence" value="ECO:0007669"/>
    <property type="project" value="TreeGrafter"/>
</dbReference>
<evidence type="ECO:0000256" key="4">
    <source>
        <dbReference type="ARBA" id="ARBA00022576"/>
    </source>
</evidence>
<dbReference type="PANTHER" id="PTHR11879">
    <property type="entry name" value="ASPARTATE AMINOTRANSFERASE"/>
    <property type="match status" value="1"/>
</dbReference>
<proteinExistence type="predicted"/>
<dbReference type="GO" id="GO:0030170">
    <property type="term" value="F:pyridoxal phosphate binding"/>
    <property type="evidence" value="ECO:0007669"/>
    <property type="project" value="InterPro"/>
</dbReference>
<dbReference type="InterPro" id="IPR015424">
    <property type="entry name" value="PyrdxlP-dep_Trfase"/>
</dbReference>
<evidence type="ECO:0000313" key="9">
    <source>
        <dbReference type="Proteomes" id="UP000499080"/>
    </source>
</evidence>
<dbReference type="InterPro" id="IPR000796">
    <property type="entry name" value="Asp_trans"/>
</dbReference>
<gene>
    <name evidence="8" type="primary">GOT1_0</name>
    <name evidence="8" type="ORF">AVEN_178445_1</name>
</gene>
<accession>A0A4Y2JEW4</accession>
<evidence type="ECO:0000259" key="7">
    <source>
        <dbReference type="Pfam" id="PF00155"/>
    </source>
</evidence>
<evidence type="ECO:0000256" key="5">
    <source>
        <dbReference type="ARBA" id="ARBA00022679"/>
    </source>
</evidence>
<dbReference type="Pfam" id="PF00155">
    <property type="entry name" value="Aminotran_1_2"/>
    <property type="match status" value="1"/>
</dbReference>
<keyword evidence="4 8" id="KW-0032">Aminotransferase</keyword>